<dbReference type="InterPro" id="IPR005913">
    <property type="entry name" value="dTDP_dehydrorham_reduct"/>
</dbReference>
<dbReference type="CDD" id="cd05254">
    <property type="entry name" value="dTDP_HR_like_SDR_e"/>
    <property type="match status" value="1"/>
</dbReference>
<dbReference type="NCBIfam" id="TIGR01214">
    <property type="entry name" value="rmlD"/>
    <property type="match status" value="1"/>
</dbReference>
<comment type="similarity">
    <text evidence="2 6">Belongs to the dTDP-4-dehydrorhamnose reductase family.</text>
</comment>
<dbReference type="AlphaFoldDB" id="A0A7C3RMZ0"/>
<feature type="domain" description="RmlD-like substrate binding" evidence="7">
    <location>
        <begin position="5"/>
        <end position="282"/>
    </location>
</feature>
<evidence type="ECO:0000259" key="7">
    <source>
        <dbReference type="Pfam" id="PF04321"/>
    </source>
</evidence>
<dbReference type="Pfam" id="PF04321">
    <property type="entry name" value="RmlD_sub_bind"/>
    <property type="match status" value="1"/>
</dbReference>
<evidence type="ECO:0000256" key="5">
    <source>
        <dbReference type="ARBA" id="ARBA00048200"/>
    </source>
</evidence>
<dbReference type="GO" id="GO:0008831">
    <property type="term" value="F:dTDP-4-dehydrorhamnose reductase activity"/>
    <property type="evidence" value="ECO:0007669"/>
    <property type="project" value="UniProtKB-EC"/>
</dbReference>
<comment type="caution">
    <text evidence="8">The sequence shown here is derived from an EMBL/GenBank/DDBJ whole genome shotgun (WGS) entry which is preliminary data.</text>
</comment>
<dbReference type="EC" id="1.1.1.133" evidence="3 6"/>
<proteinExistence type="inferred from homology"/>
<dbReference type="InterPro" id="IPR036291">
    <property type="entry name" value="NAD(P)-bd_dom_sf"/>
</dbReference>
<dbReference type="PANTHER" id="PTHR10491">
    <property type="entry name" value="DTDP-4-DEHYDRORHAMNOSE REDUCTASE"/>
    <property type="match status" value="1"/>
</dbReference>
<evidence type="ECO:0000256" key="2">
    <source>
        <dbReference type="ARBA" id="ARBA00010944"/>
    </source>
</evidence>
<dbReference type="GO" id="GO:0019305">
    <property type="term" value="P:dTDP-rhamnose biosynthetic process"/>
    <property type="evidence" value="ECO:0007669"/>
    <property type="project" value="UniProtKB-UniPathway"/>
</dbReference>
<reference evidence="8" key="1">
    <citation type="journal article" date="2020" name="mSystems">
        <title>Genome- and Community-Level Interaction Insights into Carbon Utilization and Element Cycling Functions of Hydrothermarchaeota in Hydrothermal Sediment.</title>
        <authorList>
            <person name="Zhou Z."/>
            <person name="Liu Y."/>
            <person name="Xu W."/>
            <person name="Pan J."/>
            <person name="Luo Z.H."/>
            <person name="Li M."/>
        </authorList>
    </citation>
    <scope>NUCLEOTIDE SEQUENCE [LARGE SCALE GENOMIC DNA]</scope>
    <source>
        <strain evidence="8">SpSt-81</strain>
    </source>
</reference>
<comment type="pathway">
    <text evidence="1 6">Carbohydrate biosynthesis; dTDP-L-rhamnose biosynthesis.</text>
</comment>
<evidence type="ECO:0000256" key="1">
    <source>
        <dbReference type="ARBA" id="ARBA00004781"/>
    </source>
</evidence>
<comment type="catalytic activity">
    <reaction evidence="5">
        <text>dTDP-beta-L-rhamnose + NADP(+) = dTDP-4-dehydro-beta-L-rhamnose + NADPH + H(+)</text>
        <dbReference type="Rhea" id="RHEA:21796"/>
        <dbReference type="ChEBI" id="CHEBI:15378"/>
        <dbReference type="ChEBI" id="CHEBI:57510"/>
        <dbReference type="ChEBI" id="CHEBI:57783"/>
        <dbReference type="ChEBI" id="CHEBI:58349"/>
        <dbReference type="ChEBI" id="CHEBI:62830"/>
        <dbReference type="EC" id="1.1.1.133"/>
    </reaction>
</comment>
<keyword evidence="6" id="KW-0521">NADP</keyword>
<accession>A0A7C3RMZ0</accession>
<dbReference type="Gene3D" id="3.90.25.10">
    <property type="entry name" value="UDP-galactose 4-epimerase, domain 1"/>
    <property type="match status" value="1"/>
</dbReference>
<dbReference type="SUPFAM" id="SSF51735">
    <property type="entry name" value="NAD(P)-binding Rossmann-fold domains"/>
    <property type="match status" value="1"/>
</dbReference>
<name>A0A7C3RMZ0_DICTH</name>
<dbReference type="Gene3D" id="3.40.50.720">
    <property type="entry name" value="NAD(P)-binding Rossmann-like Domain"/>
    <property type="match status" value="1"/>
</dbReference>
<dbReference type="PANTHER" id="PTHR10491:SF4">
    <property type="entry name" value="METHIONINE ADENOSYLTRANSFERASE 2 SUBUNIT BETA"/>
    <property type="match status" value="1"/>
</dbReference>
<evidence type="ECO:0000313" key="8">
    <source>
        <dbReference type="EMBL" id="HFX14156.1"/>
    </source>
</evidence>
<evidence type="ECO:0000256" key="6">
    <source>
        <dbReference type="RuleBase" id="RU364082"/>
    </source>
</evidence>
<gene>
    <name evidence="8" type="primary">rfbD</name>
    <name evidence="8" type="ORF">ENW00_08440</name>
</gene>
<dbReference type="GO" id="GO:0005829">
    <property type="term" value="C:cytosol"/>
    <property type="evidence" value="ECO:0007669"/>
    <property type="project" value="TreeGrafter"/>
</dbReference>
<dbReference type="UniPathway" id="UPA00124"/>
<dbReference type="EMBL" id="DTIN01000035">
    <property type="protein sequence ID" value="HFX14156.1"/>
    <property type="molecule type" value="Genomic_DNA"/>
</dbReference>
<evidence type="ECO:0000256" key="4">
    <source>
        <dbReference type="ARBA" id="ARBA00017099"/>
    </source>
</evidence>
<dbReference type="InterPro" id="IPR029903">
    <property type="entry name" value="RmlD-like-bd"/>
</dbReference>
<comment type="function">
    <text evidence="6">Catalyzes the reduction of dTDP-6-deoxy-L-lyxo-4-hexulose to yield dTDP-L-rhamnose.</text>
</comment>
<sequence>MDKDMKIVILGGNGQLGKEFENFLKNKAEIYSFSHSELDILNQELLTKKIQEIKPEVVINCSAYTKVDKAEEEKEECIKVNAIGAKNVSYASYKVGAKVVYFSSDYIFDGEKGNPYTELDNPNPLSIYGKSKLWGEVYTKEKNPNFLILRISWLYGIYGKNFVKTIIKKAKEEKELRIVNDQKGSPTYTLDVVKQTWELIKRDKVGIYHSTNQGETTWYEFAKKIIEKLNVKTKISPIKTEEYPTLAKRPKYSVLENYFLKLEGINIMRDWEAALSEFLNIYHTLLLEGEK</sequence>
<keyword evidence="6 8" id="KW-0560">Oxidoreductase</keyword>
<protein>
    <recommendedName>
        <fullName evidence="4 6">dTDP-4-dehydrorhamnose reductase</fullName>
        <ecNumber evidence="3 6">1.1.1.133</ecNumber>
    </recommendedName>
</protein>
<evidence type="ECO:0000256" key="3">
    <source>
        <dbReference type="ARBA" id="ARBA00012929"/>
    </source>
</evidence>
<organism evidence="8">
    <name type="scientific">Dictyoglomus thermophilum</name>
    <dbReference type="NCBI Taxonomy" id="14"/>
    <lineage>
        <taxon>Bacteria</taxon>
        <taxon>Pseudomonadati</taxon>
        <taxon>Dictyoglomota</taxon>
        <taxon>Dictyoglomia</taxon>
        <taxon>Dictyoglomales</taxon>
        <taxon>Dictyoglomaceae</taxon>
        <taxon>Dictyoglomus</taxon>
    </lineage>
</organism>